<dbReference type="InterPro" id="IPR051813">
    <property type="entry name" value="HepT_RNase_toxin"/>
</dbReference>
<dbReference type="Pfam" id="PF01934">
    <property type="entry name" value="HepT-like"/>
    <property type="match status" value="1"/>
</dbReference>
<reference evidence="6 7" key="1">
    <citation type="submission" date="2023-12" db="EMBL/GenBank/DDBJ databases">
        <title>Genome sequencing and assembly of bacterial species from a model synthetic community.</title>
        <authorList>
            <person name="Hogle S.L."/>
        </authorList>
    </citation>
    <scope>NUCLEOTIDE SEQUENCE [LARGE SCALE GENOMIC DNA]</scope>
    <source>
        <strain evidence="6 7">HAMBI_3031</strain>
    </source>
</reference>
<evidence type="ECO:0000313" key="7">
    <source>
        <dbReference type="Proteomes" id="UP001325680"/>
    </source>
</evidence>
<evidence type="ECO:0000256" key="4">
    <source>
        <dbReference type="ARBA" id="ARBA00022741"/>
    </source>
</evidence>
<dbReference type="InterPro" id="IPR008201">
    <property type="entry name" value="HepT-like"/>
</dbReference>
<dbReference type="RefSeq" id="WP_114789002.1">
    <property type="nucleotide sequence ID" value="NZ_CP139960.1"/>
</dbReference>
<accession>A0ABZ0WBN0</accession>
<evidence type="ECO:0000256" key="2">
    <source>
        <dbReference type="ARBA" id="ARBA00022649"/>
    </source>
</evidence>
<dbReference type="PANTHER" id="PTHR34139:SF1">
    <property type="entry name" value="RNASE MJ1380-RELATED"/>
    <property type="match status" value="1"/>
</dbReference>
<gene>
    <name evidence="6" type="ORF">U0035_05345</name>
</gene>
<dbReference type="Proteomes" id="UP001325680">
    <property type="component" value="Chromosome"/>
</dbReference>
<keyword evidence="4" id="KW-0547">Nucleotide-binding</keyword>
<evidence type="ECO:0000256" key="5">
    <source>
        <dbReference type="ARBA" id="ARBA00022801"/>
    </source>
</evidence>
<keyword evidence="1" id="KW-0597">Phosphoprotein</keyword>
<name>A0ABZ0WBN0_9BACT</name>
<sequence>MELEVLKYLHDILESIERLLTYSSQIDKVEQIQKSDMLKDAIERRLSVIGEALYKANKINKDIPITNKNKIISLRHIIVHDYDSVNPAGLFIILKDHLALLHEEVKHILEQFPPEKNISLDI</sequence>
<proteinExistence type="predicted"/>
<evidence type="ECO:0000256" key="3">
    <source>
        <dbReference type="ARBA" id="ARBA00022722"/>
    </source>
</evidence>
<evidence type="ECO:0000256" key="1">
    <source>
        <dbReference type="ARBA" id="ARBA00022553"/>
    </source>
</evidence>
<evidence type="ECO:0000313" key="6">
    <source>
        <dbReference type="EMBL" id="WQD39570.1"/>
    </source>
</evidence>
<organism evidence="6 7">
    <name type="scientific">Niabella yanshanensis</name>
    <dbReference type="NCBI Taxonomy" id="577386"/>
    <lineage>
        <taxon>Bacteria</taxon>
        <taxon>Pseudomonadati</taxon>
        <taxon>Bacteroidota</taxon>
        <taxon>Chitinophagia</taxon>
        <taxon>Chitinophagales</taxon>
        <taxon>Chitinophagaceae</taxon>
        <taxon>Niabella</taxon>
    </lineage>
</organism>
<dbReference type="EMBL" id="CP139960">
    <property type="protein sequence ID" value="WQD39570.1"/>
    <property type="molecule type" value="Genomic_DNA"/>
</dbReference>
<keyword evidence="5" id="KW-0378">Hydrolase</keyword>
<protein>
    <submittedName>
        <fullName evidence="6">HepT-like ribonuclease domain-containing protein</fullName>
    </submittedName>
</protein>
<keyword evidence="2" id="KW-1277">Toxin-antitoxin system</keyword>
<keyword evidence="3" id="KW-0540">Nuclease</keyword>
<keyword evidence="7" id="KW-1185">Reference proteome</keyword>
<dbReference type="PANTHER" id="PTHR34139">
    <property type="entry name" value="UPF0331 PROTEIN MJ0127"/>
    <property type="match status" value="1"/>
</dbReference>